<accession>A0AAX6GMJ4</accession>
<evidence type="ECO:0000313" key="1">
    <source>
        <dbReference type="EMBL" id="KAJ6829527.1"/>
    </source>
</evidence>
<dbReference type="Proteomes" id="UP001140949">
    <property type="component" value="Unassembled WGS sequence"/>
</dbReference>
<gene>
    <name evidence="1" type="ORF">M6B38_357555</name>
</gene>
<reference evidence="1" key="2">
    <citation type="submission" date="2023-04" db="EMBL/GenBank/DDBJ databases">
        <authorList>
            <person name="Bruccoleri R.E."/>
            <person name="Oakeley E.J."/>
            <person name="Faust A.-M."/>
            <person name="Dessus-Babus S."/>
            <person name="Altorfer M."/>
            <person name="Burckhardt D."/>
            <person name="Oertli M."/>
            <person name="Naumann U."/>
            <person name="Petersen F."/>
            <person name="Wong J."/>
        </authorList>
    </citation>
    <scope>NUCLEOTIDE SEQUENCE</scope>
    <source>
        <strain evidence="1">GSM-AAB239-AS_SAM_17_03QT</strain>
        <tissue evidence="1">Leaf</tissue>
    </source>
</reference>
<evidence type="ECO:0000313" key="2">
    <source>
        <dbReference type="Proteomes" id="UP001140949"/>
    </source>
</evidence>
<dbReference type="AlphaFoldDB" id="A0AAX6GMJ4"/>
<name>A0AAX6GMJ4_IRIPA</name>
<protein>
    <submittedName>
        <fullName evidence="1">ATP synthase F0 subunit 1 (Mitochondrion)</fullName>
    </submittedName>
</protein>
<dbReference type="EMBL" id="JANAVB010018430">
    <property type="protein sequence ID" value="KAJ6829527.1"/>
    <property type="molecule type" value="Genomic_DNA"/>
</dbReference>
<sequence>MKQVCGSLKLELDVDAATQALPNRGAAGQVMECLLLVSVTGHHVRPTLFELPLPLSSTLFLFRPHQVSFFSESELKTPNRKLHGKCQYRSHIR</sequence>
<keyword evidence="2" id="KW-1185">Reference proteome</keyword>
<proteinExistence type="predicted"/>
<reference evidence="1" key="1">
    <citation type="journal article" date="2023" name="GigaByte">
        <title>Genome assembly of the bearded iris, Iris pallida Lam.</title>
        <authorList>
            <person name="Bruccoleri R.E."/>
            <person name="Oakeley E.J."/>
            <person name="Faust A.M.E."/>
            <person name="Altorfer M."/>
            <person name="Dessus-Babus S."/>
            <person name="Burckhardt D."/>
            <person name="Oertli M."/>
            <person name="Naumann U."/>
            <person name="Petersen F."/>
            <person name="Wong J."/>
        </authorList>
    </citation>
    <scope>NUCLEOTIDE SEQUENCE</scope>
    <source>
        <strain evidence="1">GSM-AAB239-AS_SAM_17_03QT</strain>
    </source>
</reference>
<comment type="caution">
    <text evidence="1">The sequence shown here is derived from an EMBL/GenBank/DDBJ whole genome shotgun (WGS) entry which is preliminary data.</text>
</comment>
<organism evidence="1 2">
    <name type="scientific">Iris pallida</name>
    <name type="common">Sweet iris</name>
    <dbReference type="NCBI Taxonomy" id="29817"/>
    <lineage>
        <taxon>Eukaryota</taxon>
        <taxon>Viridiplantae</taxon>
        <taxon>Streptophyta</taxon>
        <taxon>Embryophyta</taxon>
        <taxon>Tracheophyta</taxon>
        <taxon>Spermatophyta</taxon>
        <taxon>Magnoliopsida</taxon>
        <taxon>Liliopsida</taxon>
        <taxon>Asparagales</taxon>
        <taxon>Iridaceae</taxon>
        <taxon>Iridoideae</taxon>
        <taxon>Irideae</taxon>
        <taxon>Iris</taxon>
    </lineage>
</organism>